<name>A0A817FDG4_LEPSM</name>
<dbReference type="Proteomes" id="UP000675881">
    <property type="component" value="Unassembled WGS sequence"/>
</dbReference>
<evidence type="ECO:0000313" key="2">
    <source>
        <dbReference type="EMBL" id="CAF2746600.1"/>
    </source>
</evidence>
<gene>
    <name evidence="2" type="ORF">LSAA_320</name>
</gene>
<comment type="caution">
    <text evidence="2">The sequence shown here is derived from an EMBL/GenBank/DDBJ whole genome shotgun (WGS) entry which is preliminary data.</text>
</comment>
<evidence type="ECO:0000313" key="3">
    <source>
        <dbReference type="Proteomes" id="UP000675881"/>
    </source>
</evidence>
<feature type="region of interest" description="Disordered" evidence="1">
    <location>
        <begin position="1"/>
        <end position="59"/>
    </location>
</feature>
<reference evidence="2" key="1">
    <citation type="submission" date="2021-02" db="EMBL/GenBank/DDBJ databases">
        <authorList>
            <person name="Bekaert M."/>
        </authorList>
    </citation>
    <scope>NUCLEOTIDE SEQUENCE</scope>
    <source>
        <strain evidence="2">IoA-00</strain>
    </source>
</reference>
<feature type="region of interest" description="Disordered" evidence="1">
    <location>
        <begin position="92"/>
        <end position="134"/>
    </location>
</feature>
<protein>
    <submittedName>
        <fullName evidence="2">(salmon louse) hypothetical protein</fullName>
    </submittedName>
</protein>
<proteinExistence type="predicted"/>
<keyword evidence="3" id="KW-1185">Reference proteome</keyword>
<evidence type="ECO:0000256" key="1">
    <source>
        <dbReference type="SAM" id="MobiDB-lite"/>
    </source>
</evidence>
<organism evidence="2 3">
    <name type="scientific">Lepeophtheirus salmonis</name>
    <name type="common">Salmon louse</name>
    <name type="synonym">Caligus salmonis</name>
    <dbReference type="NCBI Taxonomy" id="72036"/>
    <lineage>
        <taxon>Eukaryota</taxon>
        <taxon>Metazoa</taxon>
        <taxon>Ecdysozoa</taxon>
        <taxon>Arthropoda</taxon>
        <taxon>Crustacea</taxon>
        <taxon>Multicrustacea</taxon>
        <taxon>Hexanauplia</taxon>
        <taxon>Copepoda</taxon>
        <taxon>Siphonostomatoida</taxon>
        <taxon>Caligidae</taxon>
        <taxon>Lepeophtheirus</taxon>
    </lineage>
</organism>
<dbReference type="AlphaFoldDB" id="A0A817FDG4"/>
<dbReference type="EMBL" id="CAJNVT010000152">
    <property type="protein sequence ID" value="CAF2746600.1"/>
    <property type="molecule type" value="Genomic_DNA"/>
</dbReference>
<feature type="compositionally biased region" description="Basic residues" evidence="1">
    <location>
        <begin position="24"/>
        <end position="38"/>
    </location>
</feature>
<sequence>MSNLGENLSRRRRVLQHLRDPKYKGNRRLHERKKKAGGNHKEETIPKSNHQVKINNNEKNGVLNSEIKLERETELSADKRKEEELFRNVTPAESKFVGHDHMESIKVTSTSGNDPDTMEKNKQDSVVIKRKGSN</sequence>
<feature type="compositionally biased region" description="Polar residues" evidence="1">
    <location>
        <begin position="46"/>
        <end position="59"/>
    </location>
</feature>
<accession>A0A817FDG4</accession>